<keyword evidence="2" id="KW-0812">Transmembrane</keyword>
<dbReference type="Pfam" id="PF04357">
    <property type="entry name" value="TamB"/>
    <property type="match status" value="1"/>
</dbReference>
<dbReference type="InterPro" id="IPR007452">
    <property type="entry name" value="TamB_C"/>
</dbReference>
<organism evidence="7 8">
    <name type="scientific">Enhydrobacter aerosaccus</name>
    <dbReference type="NCBI Taxonomy" id="225324"/>
    <lineage>
        <taxon>Bacteria</taxon>
        <taxon>Pseudomonadati</taxon>
        <taxon>Pseudomonadota</taxon>
        <taxon>Alphaproteobacteria</taxon>
        <taxon>Hyphomicrobiales</taxon>
        <taxon>Enhydrobacter</taxon>
    </lineage>
</organism>
<evidence type="ECO:0000256" key="5">
    <source>
        <dbReference type="SAM" id="MobiDB-lite"/>
    </source>
</evidence>
<dbReference type="Proteomes" id="UP000190092">
    <property type="component" value="Unassembled WGS sequence"/>
</dbReference>
<protein>
    <recommendedName>
        <fullName evidence="6">Translocation and assembly module TamB C-terminal domain-containing protein</fullName>
    </recommendedName>
</protein>
<comment type="subcellular location">
    <subcellularLocation>
        <location evidence="1">Membrane</location>
        <topology evidence="1">Single-pass membrane protein</topology>
    </subcellularLocation>
</comment>
<proteinExistence type="predicted"/>
<keyword evidence="8" id="KW-1185">Reference proteome</keyword>
<name>A0A1T4PGH2_9HYPH</name>
<accession>A0A1T4PGH2</accession>
<dbReference type="GO" id="GO:0005886">
    <property type="term" value="C:plasma membrane"/>
    <property type="evidence" value="ECO:0007669"/>
    <property type="project" value="InterPro"/>
</dbReference>
<evidence type="ECO:0000313" key="8">
    <source>
        <dbReference type="Proteomes" id="UP000190092"/>
    </source>
</evidence>
<dbReference type="PANTHER" id="PTHR36985:SF1">
    <property type="entry name" value="TRANSLOCATION AND ASSEMBLY MODULE SUBUNIT TAMB"/>
    <property type="match status" value="1"/>
</dbReference>
<feature type="domain" description="Translocation and assembly module TamB C-terminal" evidence="6">
    <location>
        <begin position="1051"/>
        <end position="1405"/>
    </location>
</feature>
<dbReference type="STRING" id="225324.SAMN02745126_02813"/>
<dbReference type="GO" id="GO:0009306">
    <property type="term" value="P:protein secretion"/>
    <property type="evidence" value="ECO:0007669"/>
    <property type="project" value="InterPro"/>
</dbReference>
<keyword evidence="3" id="KW-1133">Transmembrane helix</keyword>
<keyword evidence="4" id="KW-0472">Membrane</keyword>
<evidence type="ECO:0000256" key="2">
    <source>
        <dbReference type="ARBA" id="ARBA00022692"/>
    </source>
</evidence>
<reference evidence="8" key="1">
    <citation type="submission" date="2017-02" db="EMBL/GenBank/DDBJ databases">
        <authorList>
            <person name="Varghese N."/>
            <person name="Submissions S."/>
        </authorList>
    </citation>
    <scope>NUCLEOTIDE SEQUENCE [LARGE SCALE GENOMIC DNA]</scope>
    <source>
        <strain evidence="8">ATCC 27094</strain>
    </source>
</reference>
<feature type="region of interest" description="Disordered" evidence="5">
    <location>
        <begin position="1144"/>
        <end position="1164"/>
    </location>
</feature>
<dbReference type="PANTHER" id="PTHR36985">
    <property type="entry name" value="TRANSLOCATION AND ASSEMBLY MODULE SUBUNIT TAMB"/>
    <property type="match status" value="1"/>
</dbReference>
<dbReference type="EMBL" id="FUWJ01000002">
    <property type="protein sequence ID" value="SJZ90654.1"/>
    <property type="molecule type" value="Genomic_DNA"/>
</dbReference>
<evidence type="ECO:0000259" key="6">
    <source>
        <dbReference type="Pfam" id="PF04357"/>
    </source>
</evidence>
<gene>
    <name evidence="7" type="ORF">SAMN02745126_02813</name>
</gene>
<dbReference type="RefSeq" id="WP_085934458.1">
    <property type="nucleotide sequence ID" value="NZ_FUWJ01000002.1"/>
</dbReference>
<evidence type="ECO:0000313" key="7">
    <source>
        <dbReference type="EMBL" id="SJZ90654.1"/>
    </source>
</evidence>
<evidence type="ECO:0000256" key="4">
    <source>
        <dbReference type="ARBA" id="ARBA00023136"/>
    </source>
</evidence>
<sequence length="1413" mass="143919">MRAIRILGWTVSIVIGVLALLFAGLQTAPGKRLLASLISSIASSADSRIEVTGLSGWVPTDLGIAKVSLADREGTWLDLEDARLRWSFLSLLSGRLRIEEISARRIDVLRAPAASQTPSSSSPSSGITLPVGIRLDRLAVDDLHVGAPLAGGVDSHWTLHAAGLLAADRSQSHLELGMSRTDGPKAEVSANFGFDLDPFSIDGQISAEESTPGGVVAALIGRPDLERVSAKLVAKGDRRAGTAELNVAAGDAAHSAGTVRWQPDGQSTAIALDLSAVAPGLPDSPVARLLRQPATLKGEAVLAPSNVLDVRALALTVGPAKIDATAHYEPNSDRLQATAKLQTDQAGALADLTGGIDWQHLQADMTADLAGLGTHPQGNATLTASVDDLQAKALLGDGMPPQHVDLALKLGVQADGRLVVQSLEASSPLIGLKGNATYLPSTEAADGRMTVDLPSLSSFSSLAGLALGGAGQIELTLSHKREAERVQWQGHVDNLSLPGMPPDLQHQTLRLSGGGALQRDGAWQLDAVRVASQDLTLGLSGSGKDRTGDLALTLDLPRLATLQQDVTGAASAKAKVTLKPSGGDLHVALDLNDLRRGTLTSQRLALVLDGSLDGAAARGSVKANGDLANQPLSLAGDFSRTGDGGIHVPSVQGSWASASIDVANLEITPGGATGSGHLKMARLEDLAPLVGTPLAGAIALDVTTGSEVPGGKVVAALRGDRLRAGSTGVAALQLDATVGDPLGRAAGEATIKASGLSGVSGLSQANATIKGDRSAYDIALQVGGPTTSANVAAKVEATAEAIRIALQRLDARYQNIPVALNAPTQVTVAGPRVTIQPASLRLGGGRLTVGGTVDEAASDLTVDIAALPLSLLEAFAPGTGVEGTLQARMHATGALANPRIDATYSADGLRLKLPEMALVPSLALRGTAAVMDRRATFDASVTAGGRTHLAFKGNATIPQGNVPLAATVAVTGSMDLAPFGPVLGNSLRNVAGTLSPNLSLTTNGSSLNGSGTMTLSGGAVALPASGLRLSNGQANLVLQGDTLLLQSLSFQTARNGTFSGSGTVRLDPAEGFPTDLTVGSQQALVANRPDLIAAVSSNLKIAGSTLNGFTISGPVKIDRADIGIGGSGGGNFPTIEVREIYGGSPAAASSPQAPTSLAAGPPAESASPSVRLALNISAPSAVFVRGRGLNAEVGGQFTVTGDPSKPTVLGALSLRRGTFNLLGRQLTFTRGNVWLENANTIDPALDFAATTTVQSTTIEIDITGTPRAPKISVTSSPSLPQDEAMAMLLFGKPSSTLSPFELLTAAQALGELTGGSPMGGGFFTRLRRGLGLDQLSINQSSTTNATTGATSSAPSLQGGRYVAPGVYVGAQQGASDNSTRGVVEIEVLPHTKIEGAIGTDSNDRIGAKMEWDY</sequence>
<dbReference type="OrthoDB" id="7784409at2"/>
<evidence type="ECO:0000256" key="3">
    <source>
        <dbReference type="ARBA" id="ARBA00022989"/>
    </source>
</evidence>
<evidence type="ECO:0000256" key="1">
    <source>
        <dbReference type="ARBA" id="ARBA00004167"/>
    </source>
</evidence>